<dbReference type="SUPFAM" id="SSF51735">
    <property type="entry name" value="NAD(P)-binding Rossmann-fold domains"/>
    <property type="match status" value="1"/>
</dbReference>
<gene>
    <name evidence="5" type="primary">wecC</name>
    <name evidence="5" type="ORF">NF556_19770</name>
</gene>
<sequence length="414" mass="43969">MDRRVVVIGLGYIGLPTAAILASNGVHVVGVDVSDKHVDAVNRGEVPFVEPDLGIHVAGAVSKGLLSAQKDTPAADVFIIAVPTPFKDGHEADLSYIDAATDGIIPQLSGGELVILESTSPPGATERVGQRILAARPELNLNAEPDAMTVDVAHCPERVLPGRVMVELVENDRIVGGLTSHAAQRAKELYEVFCHADIFLTDATTAEMAKLTENSFRDVNIAFANELSIISERLGIDVFELIELANKHPRVNILQPGPGVGGHCIAVDPWFIVSAATEQARLIRTAREVNDAKPQYVISQVLEAASGKESPVVAALGLAFKPDIDDMRESPALNITGLLAEALPQGRVLAVEPNVNELPATLAGHTNLALTPLEEAVAAADVVVLLVDHKEFKAMDTAALEGKTVINTRGTWRN</sequence>
<dbReference type="SUPFAM" id="SSF48179">
    <property type="entry name" value="6-phosphogluconate dehydrogenase C-terminal domain-like"/>
    <property type="match status" value="1"/>
</dbReference>
<evidence type="ECO:0000259" key="4">
    <source>
        <dbReference type="SMART" id="SM00984"/>
    </source>
</evidence>
<dbReference type="InterPro" id="IPR036291">
    <property type="entry name" value="NAD(P)-bd_dom_sf"/>
</dbReference>
<dbReference type="RefSeq" id="WP_252592901.1">
    <property type="nucleotide sequence ID" value="NZ_CP099489.1"/>
</dbReference>
<dbReference type="InterPro" id="IPR017476">
    <property type="entry name" value="UDP-Glc/GDP-Man"/>
</dbReference>
<evidence type="ECO:0000256" key="1">
    <source>
        <dbReference type="ARBA" id="ARBA00023002"/>
    </source>
</evidence>
<feature type="domain" description="UDP-glucose/GDP-mannose dehydrogenase C-terminal" evidence="4">
    <location>
        <begin position="314"/>
        <end position="414"/>
    </location>
</feature>
<dbReference type="Pfam" id="PF03721">
    <property type="entry name" value="UDPG_MGDP_dh_N"/>
    <property type="match status" value="1"/>
</dbReference>
<dbReference type="PANTHER" id="PTHR43491:SF1">
    <property type="entry name" value="UDP-N-ACETYL-D-MANNOSAMINE DEHYDROGENASE"/>
    <property type="match status" value="1"/>
</dbReference>
<dbReference type="InterPro" id="IPR028359">
    <property type="entry name" value="UDP_ManNAc/GlcNAc_DH"/>
</dbReference>
<evidence type="ECO:0000256" key="2">
    <source>
        <dbReference type="ARBA" id="ARBA00023027"/>
    </source>
</evidence>
<dbReference type="Pfam" id="PF03720">
    <property type="entry name" value="UDPG_MGDP_dh_C"/>
    <property type="match status" value="1"/>
</dbReference>
<dbReference type="InterPro" id="IPR036220">
    <property type="entry name" value="UDP-Glc/GDP-Man_DH_C_sf"/>
</dbReference>
<reference evidence="5" key="1">
    <citation type="submission" date="2022-06" db="EMBL/GenBank/DDBJ databases">
        <title>Ornithinimicrobium HY1793.</title>
        <authorList>
            <person name="Huang Y."/>
        </authorList>
    </citation>
    <scope>NUCLEOTIDE SEQUENCE</scope>
    <source>
        <strain evidence="5">HY1793</strain>
    </source>
</reference>
<evidence type="ECO:0000313" key="6">
    <source>
        <dbReference type="Proteomes" id="UP001056455"/>
    </source>
</evidence>
<dbReference type="SUPFAM" id="SSF52413">
    <property type="entry name" value="UDP-glucose/GDP-mannose dehydrogenase C-terminal domain"/>
    <property type="match status" value="1"/>
</dbReference>
<dbReference type="GO" id="GO:0089714">
    <property type="term" value="F:UDP-N-acetyl-D-mannosamine dehydrogenase activity"/>
    <property type="evidence" value="ECO:0007669"/>
    <property type="project" value="UniProtKB-EC"/>
</dbReference>
<dbReference type="InterPro" id="IPR001732">
    <property type="entry name" value="UDP-Glc/GDP-Man_DH_N"/>
</dbReference>
<dbReference type="Pfam" id="PF00984">
    <property type="entry name" value="UDPG_MGDP_dh"/>
    <property type="match status" value="1"/>
</dbReference>
<dbReference type="EMBL" id="CP099489">
    <property type="protein sequence ID" value="USQ79797.1"/>
    <property type="molecule type" value="Genomic_DNA"/>
</dbReference>
<dbReference type="PIRSF" id="PIRSF000124">
    <property type="entry name" value="UDPglc_GDPman_dh"/>
    <property type="match status" value="1"/>
</dbReference>
<accession>A0ABY4YUF9</accession>
<dbReference type="InterPro" id="IPR014026">
    <property type="entry name" value="UDP-Glc/GDP-Man_DH_dimer"/>
</dbReference>
<keyword evidence="2" id="KW-0520">NAD</keyword>
<keyword evidence="6" id="KW-1185">Reference proteome</keyword>
<dbReference type="PIRSF" id="PIRSF500136">
    <property type="entry name" value="UDP_ManNAc_DH"/>
    <property type="match status" value="1"/>
</dbReference>
<dbReference type="InterPro" id="IPR014027">
    <property type="entry name" value="UDP-Glc/GDP-Man_DH_C"/>
</dbReference>
<dbReference type="Proteomes" id="UP001056455">
    <property type="component" value="Chromosome"/>
</dbReference>
<organism evidence="5 6">
    <name type="scientific">Ornithinimicrobium faecis</name>
    <dbReference type="NCBI Taxonomy" id="2934158"/>
    <lineage>
        <taxon>Bacteria</taxon>
        <taxon>Bacillati</taxon>
        <taxon>Actinomycetota</taxon>
        <taxon>Actinomycetes</taxon>
        <taxon>Micrococcales</taxon>
        <taxon>Ornithinimicrobiaceae</taxon>
        <taxon>Ornithinimicrobium</taxon>
    </lineage>
</organism>
<protein>
    <submittedName>
        <fullName evidence="5">UDP-N-acetyl-D-mannosamine dehydrogenase</fullName>
        <ecNumber evidence="5">1.1.1.336</ecNumber>
    </submittedName>
</protein>
<dbReference type="Gene3D" id="3.40.50.720">
    <property type="entry name" value="NAD(P)-binding Rossmann-like Domain"/>
    <property type="match status" value="2"/>
</dbReference>
<dbReference type="EC" id="1.1.1.336" evidence="5"/>
<evidence type="ECO:0000256" key="3">
    <source>
        <dbReference type="PIRNR" id="PIRNR000124"/>
    </source>
</evidence>
<evidence type="ECO:0000313" key="5">
    <source>
        <dbReference type="EMBL" id="USQ79797.1"/>
    </source>
</evidence>
<dbReference type="SMART" id="SM00984">
    <property type="entry name" value="UDPG_MGDP_dh_C"/>
    <property type="match status" value="1"/>
</dbReference>
<dbReference type="NCBIfam" id="NF008286">
    <property type="entry name" value="PRK11064.1"/>
    <property type="match status" value="1"/>
</dbReference>
<dbReference type="NCBIfam" id="TIGR03026">
    <property type="entry name" value="NDP-sugDHase"/>
    <property type="match status" value="1"/>
</dbReference>
<comment type="similarity">
    <text evidence="3">Belongs to the UDP-glucose/GDP-mannose dehydrogenase family.</text>
</comment>
<dbReference type="InterPro" id="IPR008927">
    <property type="entry name" value="6-PGluconate_DH-like_C_sf"/>
</dbReference>
<proteinExistence type="inferred from homology"/>
<name>A0ABY4YUF9_9MICO</name>
<keyword evidence="1 5" id="KW-0560">Oxidoreductase</keyword>
<dbReference type="PANTHER" id="PTHR43491">
    <property type="entry name" value="UDP-N-ACETYL-D-MANNOSAMINE DEHYDROGENASE"/>
    <property type="match status" value="1"/>
</dbReference>